<accession>A0A645J0X1</accession>
<comment type="caution">
    <text evidence="1">The sequence shown here is derived from an EMBL/GenBank/DDBJ whole genome shotgun (WGS) entry which is preliminary data.</text>
</comment>
<evidence type="ECO:0000313" key="1">
    <source>
        <dbReference type="EMBL" id="MPN53093.1"/>
    </source>
</evidence>
<organism evidence="1">
    <name type="scientific">bioreactor metagenome</name>
    <dbReference type="NCBI Taxonomy" id="1076179"/>
    <lineage>
        <taxon>unclassified sequences</taxon>
        <taxon>metagenomes</taxon>
        <taxon>ecological metagenomes</taxon>
    </lineage>
</organism>
<protein>
    <submittedName>
        <fullName evidence="1">Uncharacterized protein</fullName>
    </submittedName>
</protein>
<proteinExistence type="predicted"/>
<sequence length="79" mass="8613">MGNEATIIIDLTITGEPEAGSSTTAKTDIVALNMSQLRSLYESSGTTDTKELKVTFKYYRKGGDQLVSLGTYTMKINQD</sequence>
<dbReference type="EMBL" id="VSSQ01119883">
    <property type="protein sequence ID" value="MPN53093.1"/>
    <property type="molecule type" value="Genomic_DNA"/>
</dbReference>
<dbReference type="AlphaFoldDB" id="A0A645J0X1"/>
<name>A0A645J0X1_9ZZZZ</name>
<reference evidence="1" key="1">
    <citation type="submission" date="2019-08" db="EMBL/GenBank/DDBJ databases">
        <authorList>
            <person name="Kucharzyk K."/>
            <person name="Murdoch R.W."/>
            <person name="Higgins S."/>
            <person name="Loffler F."/>
        </authorList>
    </citation>
    <scope>NUCLEOTIDE SEQUENCE</scope>
</reference>
<gene>
    <name evidence="1" type="ORF">SDC9_200757</name>
</gene>